<evidence type="ECO:0000256" key="3">
    <source>
        <dbReference type="ARBA" id="ARBA00022833"/>
    </source>
</evidence>
<keyword evidence="1" id="KW-0479">Metal-binding</keyword>
<dbReference type="PROSITE" id="PS00028">
    <property type="entry name" value="ZINC_FINGER_C2H2_1"/>
    <property type="match status" value="1"/>
</dbReference>
<dbReference type="VEuPathDB" id="VectorBase:ASIC002456"/>
<reference evidence="8" key="2">
    <citation type="submission" date="2020-05" db="UniProtKB">
        <authorList>
            <consortium name="EnsemblMetazoa"/>
        </authorList>
    </citation>
    <scope>IDENTIFICATION</scope>
</reference>
<dbReference type="Proteomes" id="UP000030765">
    <property type="component" value="Unassembled WGS sequence"/>
</dbReference>
<keyword evidence="3" id="KW-0862">Zinc</keyword>
<name>A0A084VCB7_ANOSI</name>
<feature type="region of interest" description="Disordered" evidence="5">
    <location>
        <begin position="57"/>
        <end position="93"/>
    </location>
</feature>
<dbReference type="OrthoDB" id="9411774at2759"/>
<proteinExistence type="predicted"/>
<organism evidence="7">
    <name type="scientific">Anopheles sinensis</name>
    <name type="common">Mosquito</name>
    <dbReference type="NCBI Taxonomy" id="74873"/>
    <lineage>
        <taxon>Eukaryota</taxon>
        <taxon>Metazoa</taxon>
        <taxon>Ecdysozoa</taxon>
        <taxon>Arthropoda</taxon>
        <taxon>Hexapoda</taxon>
        <taxon>Insecta</taxon>
        <taxon>Pterygota</taxon>
        <taxon>Neoptera</taxon>
        <taxon>Endopterygota</taxon>
        <taxon>Diptera</taxon>
        <taxon>Nematocera</taxon>
        <taxon>Culicoidea</taxon>
        <taxon>Culicidae</taxon>
        <taxon>Anophelinae</taxon>
        <taxon>Anopheles</taxon>
    </lineage>
</organism>
<evidence type="ECO:0000259" key="6">
    <source>
        <dbReference type="PROSITE" id="PS50157"/>
    </source>
</evidence>
<evidence type="ECO:0000256" key="5">
    <source>
        <dbReference type="SAM" id="MobiDB-lite"/>
    </source>
</evidence>
<evidence type="ECO:0000256" key="4">
    <source>
        <dbReference type="PROSITE-ProRule" id="PRU00042"/>
    </source>
</evidence>
<evidence type="ECO:0000313" key="9">
    <source>
        <dbReference type="Proteomes" id="UP000030765"/>
    </source>
</evidence>
<feature type="domain" description="C2H2-type" evidence="6">
    <location>
        <begin position="130"/>
        <end position="158"/>
    </location>
</feature>
<evidence type="ECO:0000256" key="1">
    <source>
        <dbReference type="ARBA" id="ARBA00022723"/>
    </source>
</evidence>
<reference evidence="7 9" key="1">
    <citation type="journal article" date="2014" name="BMC Genomics">
        <title>Genome sequence of Anopheles sinensis provides insight into genetics basis of mosquito competence for malaria parasites.</title>
        <authorList>
            <person name="Zhou D."/>
            <person name="Zhang D."/>
            <person name="Ding G."/>
            <person name="Shi L."/>
            <person name="Hou Q."/>
            <person name="Ye Y."/>
            <person name="Xu Y."/>
            <person name="Zhou H."/>
            <person name="Xiong C."/>
            <person name="Li S."/>
            <person name="Yu J."/>
            <person name="Hong S."/>
            <person name="Yu X."/>
            <person name="Zou P."/>
            <person name="Chen C."/>
            <person name="Chang X."/>
            <person name="Wang W."/>
            <person name="Lv Y."/>
            <person name="Sun Y."/>
            <person name="Ma L."/>
            <person name="Shen B."/>
            <person name="Zhu C."/>
        </authorList>
    </citation>
    <scope>NUCLEOTIDE SEQUENCE [LARGE SCALE GENOMIC DNA]</scope>
</reference>
<sequence length="167" mass="18456">MVVEQDLLPEAKAVANEEVNDDPCQQRGIVLDIVEVKMEPMEPASDDENEFLSNAASVSGMKSEHNADASNPVAGKTKAQTKGKSKVKMENSRKVQLANGASQKVECPVCKKMFGHHYIKHHFSSHLSPLRCEVCGKSFAAKKNLTRHRQVTHGYPKKLSIYDLVPT</sequence>
<dbReference type="SMART" id="SM00355">
    <property type="entry name" value="ZnF_C2H2"/>
    <property type="match status" value="2"/>
</dbReference>
<dbReference type="PROSITE" id="PS50157">
    <property type="entry name" value="ZINC_FINGER_C2H2_2"/>
    <property type="match status" value="1"/>
</dbReference>
<dbReference type="InterPro" id="IPR013087">
    <property type="entry name" value="Znf_C2H2_type"/>
</dbReference>
<dbReference type="SUPFAM" id="SSF57667">
    <property type="entry name" value="beta-beta-alpha zinc fingers"/>
    <property type="match status" value="1"/>
</dbReference>
<dbReference type="InterPro" id="IPR036236">
    <property type="entry name" value="Znf_C2H2_sf"/>
</dbReference>
<evidence type="ECO:0000313" key="8">
    <source>
        <dbReference type="EnsemblMetazoa" id="ASIC002456-PA"/>
    </source>
</evidence>
<accession>A0A084VCB7</accession>
<gene>
    <name evidence="7" type="ORF">ZHAS_00002456</name>
</gene>
<evidence type="ECO:0000256" key="2">
    <source>
        <dbReference type="ARBA" id="ARBA00022771"/>
    </source>
</evidence>
<dbReference type="GO" id="GO:0008270">
    <property type="term" value="F:zinc ion binding"/>
    <property type="evidence" value="ECO:0007669"/>
    <property type="project" value="UniProtKB-KW"/>
</dbReference>
<keyword evidence="2 4" id="KW-0863">Zinc-finger</keyword>
<protein>
    <submittedName>
        <fullName evidence="7 8">Zinc finger and BTB domain-containing protein 14-like protein</fullName>
    </submittedName>
</protein>
<dbReference type="AlphaFoldDB" id="A0A084VCB7"/>
<evidence type="ECO:0000313" key="7">
    <source>
        <dbReference type="EMBL" id="KFB35611.1"/>
    </source>
</evidence>
<dbReference type="EMBL" id="ATLV01010633">
    <property type="status" value="NOT_ANNOTATED_CDS"/>
    <property type="molecule type" value="Genomic_DNA"/>
</dbReference>
<dbReference type="EMBL" id="KE524591">
    <property type="protein sequence ID" value="KFB35611.1"/>
    <property type="molecule type" value="Genomic_DNA"/>
</dbReference>
<dbReference type="VEuPathDB" id="VectorBase:ASIS022778"/>
<dbReference type="Gene3D" id="3.30.160.60">
    <property type="entry name" value="Classic Zinc Finger"/>
    <property type="match status" value="1"/>
</dbReference>
<dbReference type="EnsemblMetazoa" id="ASIC002456-RA">
    <property type="protein sequence ID" value="ASIC002456-PA"/>
    <property type="gene ID" value="ASIC002456"/>
</dbReference>
<keyword evidence="9" id="KW-1185">Reference proteome</keyword>
<dbReference type="FunFam" id="3.30.160.60:FF:000065">
    <property type="entry name" value="B-cell CLL/lymphoma 6, member B"/>
    <property type="match status" value="1"/>
</dbReference>
<dbReference type="Pfam" id="PF00096">
    <property type="entry name" value="zf-C2H2"/>
    <property type="match status" value="1"/>
</dbReference>